<accession>A0A8S9SN81</accession>
<comment type="caution">
    <text evidence="1">The sequence shown here is derived from an EMBL/GenBank/DDBJ whole genome shotgun (WGS) entry which is preliminary data.</text>
</comment>
<reference evidence="1" key="1">
    <citation type="submission" date="2019-12" db="EMBL/GenBank/DDBJ databases">
        <title>Genome sequencing and annotation of Brassica cretica.</title>
        <authorList>
            <person name="Studholme D.J."/>
            <person name="Sarris P."/>
        </authorList>
    </citation>
    <scope>NUCLEOTIDE SEQUENCE</scope>
    <source>
        <strain evidence="1">PFS-109/04</strain>
        <tissue evidence="1">Leaf</tissue>
    </source>
</reference>
<evidence type="ECO:0000313" key="1">
    <source>
        <dbReference type="EMBL" id="KAF3601804.1"/>
    </source>
</evidence>
<sequence length="70" mass="7836">MHIGTPPPVESSIASKIFNFPLCLHLLSFVPTTRPLSPLADVDVLEVLHRRLFTLGLLNRTKAYPLLDRS</sequence>
<dbReference type="AlphaFoldDB" id="A0A8S9SN81"/>
<proteinExistence type="predicted"/>
<name>A0A8S9SN81_BRACR</name>
<gene>
    <name evidence="1" type="ORF">F2Q69_00036040</name>
</gene>
<organism evidence="1 2">
    <name type="scientific">Brassica cretica</name>
    <name type="common">Mustard</name>
    <dbReference type="NCBI Taxonomy" id="69181"/>
    <lineage>
        <taxon>Eukaryota</taxon>
        <taxon>Viridiplantae</taxon>
        <taxon>Streptophyta</taxon>
        <taxon>Embryophyta</taxon>
        <taxon>Tracheophyta</taxon>
        <taxon>Spermatophyta</taxon>
        <taxon>Magnoliopsida</taxon>
        <taxon>eudicotyledons</taxon>
        <taxon>Gunneridae</taxon>
        <taxon>Pentapetalae</taxon>
        <taxon>rosids</taxon>
        <taxon>malvids</taxon>
        <taxon>Brassicales</taxon>
        <taxon>Brassicaceae</taxon>
        <taxon>Brassiceae</taxon>
        <taxon>Brassica</taxon>
    </lineage>
</organism>
<dbReference type="Proteomes" id="UP000712600">
    <property type="component" value="Unassembled WGS sequence"/>
</dbReference>
<evidence type="ECO:0000313" key="2">
    <source>
        <dbReference type="Proteomes" id="UP000712600"/>
    </source>
</evidence>
<protein>
    <submittedName>
        <fullName evidence="1">Uncharacterized protein</fullName>
    </submittedName>
</protein>
<dbReference type="EMBL" id="QGKX02000004">
    <property type="protein sequence ID" value="KAF3601804.1"/>
    <property type="molecule type" value="Genomic_DNA"/>
</dbReference>